<reference evidence="1" key="2">
    <citation type="submission" date="2017-05" db="UniProtKB">
        <authorList>
            <consortium name="EnsemblMetazoa"/>
        </authorList>
    </citation>
    <scope>IDENTIFICATION</scope>
</reference>
<dbReference type="EnsemblMetazoa" id="Aqu2.1.29047_001">
    <property type="protein sequence ID" value="Aqu2.1.29047_001"/>
    <property type="gene ID" value="Aqu2.1.29047"/>
</dbReference>
<dbReference type="AlphaFoldDB" id="A0A1X7UNR1"/>
<reference evidence="2" key="1">
    <citation type="journal article" date="2010" name="Nature">
        <title>The Amphimedon queenslandica genome and the evolution of animal complexity.</title>
        <authorList>
            <person name="Srivastava M."/>
            <person name="Simakov O."/>
            <person name="Chapman J."/>
            <person name="Fahey B."/>
            <person name="Gauthier M.E."/>
            <person name="Mitros T."/>
            <person name="Richards G.S."/>
            <person name="Conaco C."/>
            <person name="Dacre M."/>
            <person name="Hellsten U."/>
            <person name="Larroux C."/>
            <person name="Putnam N.H."/>
            <person name="Stanke M."/>
            <person name="Adamska M."/>
            <person name="Darling A."/>
            <person name="Degnan S.M."/>
            <person name="Oakley T.H."/>
            <person name="Plachetzki D.C."/>
            <person name="Zhai Y."/>
            <person name="Adamski M."/>
            <person name="Calcino A."/>
            <person name="Cummins S.F."/>
            <person name="Goodstein D.M."/>
            <person name="Harris C."/>
            <person name="Jackson D.J."/>
            <person name="Leys S.P."/>
            <person name="Shu S."/>
            <person name="Woodcroft B.J."/>
            <person name="Vervoort M."/>
            <person name="Kosik K.S."/>
            <person name="Manning G."/>
            <person name="Degnan B.M."/>
            <person name="Rokhsar D.S."/>
        </authorList>
    </citation>
    <scope>NUCLEOTIDE SEQUENCE [LARGE SCALE GENOMIC DNA]</scope>
</reference>
<dbReference type="KEGG" id="aqu:109582787"/>
<sequence length="212" mass="23258">MITNDIPIKYVNSSKRSDVQVVVFAKNTSSIYPTTVYTAWHILRGQSSVQFTYPASLGVGVSYKTSGMTVTAGPIDADHGSTWEIMQESMNDSATLKRKTGVAPNPNGSIVIKNTPPATWSGRKFDVAIYKERHILLQEKGLCVGMQVDFVIEPKLYFGVVSHMKVGQSFESLTSVTTLTDFDLSQFPNGIEVTLNVKPGGGELFFTADQYM</sequence>
<keyword evidence="2" id="KW-1185">Reference proteome</keyword>
<organism evidence="1">
    <name type="scientific">Amphimedon queenslandica</name>
    <name type="common">Sponge</name>
    <dbReference type="NCBI Taxonomy" id="400682"/>
    <lineage>
        <taxon>Eukaryota</taxon>
        <taxon>Metazoa</taxon>
        <taxon>Porifera</taxon>
        <taxon>Demospongiae</taxon>
        <taxon>Heteroscleromorpha</taxon>
        <taxon>Haplosclerida</taxon>
        <taxon>Niphatidae</taxon>
        <taxon>Amphimedon</taxon>
    </lineage>
</organism>
<protein>
    <submittedName>
        <fullName evidence="1">Uncharacterized protein</fullName>
    </submittedName>
</protein>
<dbReference type="EnsemblMetazoa" id="XM_019997730.1">
    <property type="protein sequence ID" value="XP_019853289.1"/>
    <property type="gene ID" value="LOC109582787"/>
</dbReference>
<accession>A0A1X7UNR1</accession>
<dbReference type="InParanoid" id="A0A1X7UNR1"/>
<dbReference type="Proteomes" id="UP000007879">
    <property type="component" value="Unassembled WGS sequence"/>
</dbReference>
<gene>
    <name evidence="1" type="primary">109582787</name>
</gene>
<evidence type="ECO:0000313" key="2">
    <source>
        <dbReference type="Proteomes" id="UP000007879"/>
    </source>
</evidence>
<proteinExistence type="predicted"/>
<evidence type="ECO:0000313" key="1">
    <source>
        <dbReference type="EnsemblMetazoa" id="Aqu2.1.29047_001"/>
    </source>
</evidence>
<name>A0A1X7UNR1_AMPQE</name>